<feature type="region of interest" description="Disordered" evidence="1">
    <location>
        <begin position="305"/>
        <end position="392"/>
    </location>
</feature>
<dbReference type="EMBL" id="JANBUL010000092">
    <property type="protein sequence ID" value="KAJ2781797.1"/>
    <property type="molecule type" value="Genomic_DNA"/>
</dbReference>
<protein>
    <recommendedName>
        <fullName evidence="2">BHLH domain-containing protein</fullName>
    </recommendedName>
</protein>
<dbReference type="GO" id="GO:0046983">
    <property type="term" value="F:protein dimerization activity"/>
    <property type="evidence" value="ECO:0007669"/>
    <property type="project" value="InterPro"/>
</dbReference>
<name>A0A9W8HE25_9FUNG</name>
<accession>A0A9W8HE25</accession>
<dbReference type="InterPro" id="IPR036638">
    <property type="entry name" value="HLH_DNA-bd_sf"/>
</dbReference>
<dbReference type="Gene3D" id="4.10.280.10">
    <property type="entry name" value="Helix-loop-helix DNA-binding domain"/>
    <property type="match status" value="1"/>
</dbReference>
<dbReference type="PROSITE" id="PS50888">
    <property type="entry name" value="BHLH"/>
    <property type="match status" value="1"/>
</dbReference>
<dbReference type="Pfam" id="PF00010">
    <property type="entry name" value="HLH"/>
    <property type="match status" value="1"/>
</dbReference>
<dbReference type="InterPro" id="IPR011598">
    <property type="entry name" value="bHLH_dom"/>
</dbReference>
<reference evidence="3" key="1">
    <citation type="submission" date="2022-07" db="EMBL/GenBank/DDBJ databases">
        <title>Phylogenomic reconstructions and comparative analyses of Kickxellomycotina fungi.</title>
        <authorList>
            <person name="Reynolds N.K."/>
            <person name="Stajich J.E."/>
            <person name="Barry K."/>
            <person name="Grigoriev I.V."/>
            <person name="Crous P."/>
            <person name="Smith M.E."/>
        </authorList>
    </citation>
    <scope>NUCLEOTIDE SEQUENCE</scope>
    <source>
        <strain evidence="3">NBRC 105414</strain>
    </source>
</reference>
<feature type="compositionally biased region" description="Low complexity" evidence="1">
    <location>
        <begin position="46"/>
        <end position="57"/>
    </location>
</feature>
<dbReference type="AlphaFoldDB" id="A0A9W8HE25"/>
<evidence type="ECO:0000256" key="1">
    <source>
        <dbReference type="SAM" id="MobiDB-lite"/>
    </source>
</evidence>
<evidence type="ECO:0000313" key="3">
    <source>
        <dbReference type="EMBL" id="KAJ2781797.1"/>
    </source>
</evidence>
<comment type="caution">
    <text evidence="3">The sequence shown here is derived from an EMBL/GenBank/DDBJ whole genome shotgun (WGS) entry which is preliminary data.</text>
</comment>
<organism evidence="3 4">
    <name type="scientific">Coemansia javaensis</name>
    <dbReference type="NCBI Taxonomy" id="2761396"/>
    <lineage>
        <taxon>Eukaryota</taxon>
        <taxon>Fungi</taxon>
        <taxon>Fungi incertae sedis</taxon>
        <taxon>Zoopagomycota</taxon>
        <taxon>Kickxellomycotina</taxon>
        <taxon>Kickxellomycetes</taxon>
        <taxon>Kickxellales</taxon>
        <taxon>Kickxellaceae</taxon>
        <taxon>Coemansia</taxon>
    </lineage>
</organism>
<evidence type="ECO:0000313" key="4">
    <source>
        <dbReference type="Proteomes" id="UP001140217"/>
    </source>
</evidence>
<feature type="region of interest" description="Disordered" evidence="1">
    <location>
        <begin position="27"/>
        <end position="57"/>
    </location>
</feature>
<dbReference type="OrthoDB" id="690068at2759"/>
<dbReference type="Proteomes" id="UP001140217">
    <property type="component" value="Unassembled WGS sequence"/>
</dbReference>
<feature type="region of interest" description="Disordered" evidence="1">
    <location>
        <begin position="77"/>
        <end position="99"/>
    </location>
</feature>
<sequence>MGHAQSSPPASARIAWSPRCETAPVPRIQPLHMGAPRGHHYDRHAAGAAASEAAASTSGPGATAAAAVGYRRHTAPHAGAMPGLDRPPTPPAAGRAVARPPSHHYPYRQFRYPPHRHAAQPNAPLPARPEPRQALPAAPQRGRYMYVAPGFSDGAQFRPADAPRAHQFSRLAVPGHYMQQPVGLGAPAAQVADVPVYAPRRMMTAEEKEIRRKISHSAIEKRRRERTNAVLRDLQDIIPGLPPTGKIQKLEILEAATEYIRQLKHAAAAATAAAVGGLPQPAAGTYPKQLRDGARLDMHHRLAAHDRDAFPGADGGDSPPLKLPAYMYAPDRLEPRPENSYSYSSETSDTTRDGSGEDTLANPAGVSPAPPESPLPSPGPDPSSMDVNFLLS</sequence>
<feature type="domain" description="BHLH" evidence="2">
    <location>
        <begin position="211"/>
        <end position="263"/>
    </location>
</feature>
<evidence type="ECO:0000259" key="2">
    <source>
        <dbReference type="PROSITE" id="PS50888"/>
    </source>
</evidence>
<feature type="compositionally biased region" description="Pro residues" evidence="1">
    <location>
        <begin position="368"/>
        <end position="381"/>
    </location>
</feature>
<dbReference type="SUPFAM" id="SSF47459">
    <property type="entry name" value="HLH, helix-loop-helix DNA-binding domain"/>
    <property type="match status" value="1"/>
</dbReference>
<gene>
    <name evidence="3" type="ORF">H4R18_002658</name>
</gene>
<proteinExistence type="predicted"/>
<dbReference type="SMART" id="SM00353">
    <property type="entry name" value="HLH"/>
    <property type="match status" value="1"/>
</dbReference>
<keyword evidence="4" id="KW-1185">Reference proteome</keyword>